<proteinExistence type="predicted"/>
<keyword evidence="2" id="KW-1185">Reference proteome</keyword>
<protein>
    <submittedName>
        <fullName evidence="1">Histidine-phosphotransfer domain, HPT domain-containing protein</fullName>
    </submittedName>
</protein>
<dbReference type="EMBL" id="MU274904">
    <property type="protein sequence ID" value="KAI0092302.1"/>
    <property type="molecule type" value="Genomic_DNA"/>
</dbReference>
<organism evidence="1 2">
    <name type="scientific">Irpex rosettiformis</name>
    <dbReference type="NCBI Taxonomy" id="378272"/>
    <lineage>
        <taxon>Eukaryota</taxon>
        <taxon>Fungi</taxon>
        <taxon>Dikarya</taxon>
        <taxon>Basidiomycota</taxon>
        <taxon>Agaricomycotina</taxon>
        <taxon>Agaricomycetes</taxon>
        <taxon>Polyporales</taxon>
        <taxon>Irpicaceae</taxon>
        <taxon>Irpex</taxon>
    </lineage>
</organism>
<dbReference type="Proteomes" id="UP001055072">
    <property type="component" value="Unassembled WGS sequence"/>
</dbReference>
<evidence type="ECO:0000313" key="1">
    <source>
        <dbReference type="EMBL" id="KAI0092302.1"/>
    </source>
</evidence>
<name>A0ACB8UD54_9APHY</name>
<comment type="caution">
    <text evidence="1">The sequence shown here is derived from an EMBL/GenBank/DDBJ whole genome shotgun (WGS) entry which is preliminary data.</text>
</comment>
<sequence>AEASSSQPEESDLLVVDMDTFEQILELDEDDEREFSSEMVWQYFEQAEQAFADMDTKLEEKSLSALSSLGHYLKGSSAALGVARVQATCERIQHYGQRWDEDKKVALSEKAALDKITESIKCGRGEYKEAKAWLQAWYKEKGVVKD</sequence>
<reference evidence="1" key="1">
    <citation type="journal article" date="2021" name="Environ. Microbiol.">
        <title>Gene family expansions and transcriptome signatures uncover fungal adaptations to wood decay.</title>
        <authorList>
            <person name="Hage H."/>
            <person name="Miyauchi S."/>
            <person name="Viragh M."/>
            <person name="Drula E."/>
            <person name="Min B."/>
            <person name="Chaduli D."/>
            <person name="Navarro D."/>
            <person name="Favel A."/>
            <person name="Norest M."/>
            <person name="Lesage-Meessen L."/>
            <person name="Balint B."/>
            <person name="Merenyi Z."/>
            <person name="de Eugenio L."/>
            <person name="Morin E."/>
            <person name="Martinez A.T."/>
            <person name="Baldrian P."/>
            <person name="Stursova M."/>
            <person name="Martinez M.J."/>
            <person name="Novotny C."/>
            <person name="Magnuson J.K."/>
            <person name="Spatafora J.W."/>
            <person name="Maurice S."/>
            <person name="Pangilinan J."/>
            <person name="Andreopoulos W."/>
            <person name="LaButti K."/>
            <person name="Hundley H."/>
            <person name="Na H."/>
            <person name="Kuo A."/>
            <person name="Barry K."/>
            <person name="Lipzen A."/>
            <person name="Henrissat B."/>
            <person name="Riley R."/>
            <person name="Ahrendt S."/>
            <person name="Nagy L.G."/>
            <person name="Grigoriev I.V."/>
            <person name="Martin F."/>
            <person name="Rosso M.N."/>
        </authorList>
    </citation>
    <scope>NUCLEOTIDE SEQUENCE</scope>
    <source>
        <strain evidence="1">CBS 384.51</strain>
    </source>
</reference>
<feature type="non-terminal residue" evidence="1">
    <location>
        <position position="1"/>
    </location>
</feature>
<evidence type="ECO:0000313" key="2">
    <source>
        <dbReference type="Proteomes" id="UP001055072"/>
    </source>
</evidence>
<accession>A0ACB8UD54</accession>
<gene>
    <name evidence="1" type="ORF">BDY19DRAFT_884983</name>
</gene>